<dbReference type="Pfam" id="PF01548">
    <property type="entry name" value="DEDD_Tnp_IS110"/>
    <property type="match status" value="1"/>
</dbReference>
<evidence type="ECO:0000313" key="3">
    <source>
        <dbReference type="Proteomes" id="UP000234342"/>
    </source>
</evidence>
<feature type="domain" description="Transposase IS110-like N-terminal" evidence="1">
    <location>
        <begin position="15"/>
        <end position="160"/>
    </location>
</feature>
<dbReference type="GO" id="GO:0004803">
    <property type="term" value="F:transposase activity"/>
    <property type="evidence" value="ECO:0007669"/>
    <property type="project" value="InterPro"/>
</dbReference>
<name>A0A2H1KMV5_9MICO</name>
<evidence type="ECO:0000313" key="2">
    <source>
        <dbReference type="EMBL" id="SMY01041.1"/>
    </source>
</evidence>
<keyword evidence="3" id="KW-1185">Reference proteome</keyword>
<accession>A0A2H1KMV5</accession>
<dbReference type="EMBL" id="FXZE01000022">
    <property type="protein sequence ID" value="SMY01041.1"/>
    <property type="molecule type" value="Genomic_DNA"/>
</dbReference>
<organism evidence="2 3">
    <name type="scientific">Brevibacterium antiquum</name>
    <dbReference type="NCBI Taxonomy" id="234835"/>
    <lineage>
        <taxon>Bacteria</taxon>
        <taxon>Bacillati</taxon>
        <taxon>Actinomycetota</taxon>
        <taxon>Actinomycetes</taxon>
        <taxon>Micrococcales</taxon>
        <taxon>Brevibacteriaceae</taxon>
        <taxon>Brevibacterium</taxon>
    </lineage>
</organism>
<proteinExistence type="predicted"/>
<evidence type="ECO:0000259" key="1">
    <source>
        <dbReference type="Pfam" id="PF01548"/>
    </source>
</evidence>
<dbReference type="RefSeq" id="WP_101644574.1">
    <property type="nucleotide sequence ID" value="NZ_FXZE01000022.1"/>
</dbReference>
<dbReference type="GO" id="GO:0003677">
    <property type="term" value="F:DNA binding"/>
    <property type="evidence" value="ECO:0007669"/>
    <property type="project" value="InterPro"/>
</dbReference>
<sequence length="165" mass="17871">MSGKITNTADIDARIGINFGEHNHHTVALICDGIELLPKALSQNETQLRILIPRLRRHGRLLVVVDQPATVGALPFVVAQAESITLANLQGIAMCRIADLHPPEAKTDPRDAALIAEAERTMPLTLRGIRVTDENVAELSMLCASDDDTATLSTAKANRTMQIHP</sequence>
<protein>
    <submittedName>
        <fullName evidence="2">Transposase</fullName>
    </submittedName>
</protein>
<dbReference type="GO" id="GO:0006313">
    <property type="term" value="P:DNA transposition"/>
    <property type="evidence" value="ECO:0007669"/>
    <property type="project" value="InterPro"/>
</dbReference>
<dbReference type="Proteomes" id="UP000234342">
    <property type="component" value="Unassembled WGS sequence"/>
</dbReference>
<dbReference type="AlphaFoldDB" id="A0A2H1KMV5"/>
<reference evidence="3" key="1">
    <citation type="submission" date="2017-03" db="EMBL/GenBank/DDBJ databases">
        <authorList>
            <person name="Monnet C."/>
        </authorList>
    </citation>
    <scope>NUCLEOTIDE SEQUENCE [LARGE SCALE GENOMIC DNA]</scope>
    <source>
        <strain evidence="3">P10</strain>
    </source>
</reference>
<dbReference type="InterPro" id="IPR002525">
    <property type="entry name" value="Transp_IS110-like_N"/>
</dbReference>
<gene>
    <name evidence="2" type="ORF">BANT10_03245</name>
</gene>